<dbReference type="CDD" id="cd17352">
    <property type="entry name" value="MFS_MCT_SLC16"/>
    <property type="match status" value="1"/>
</dbReference>
<name>A0A4P7NPT0_PYROR</name>
<keyword evidence="4" id="KW-1133">Transmembrane helix</keyword>
<evidence type="ECO:0000256" key="1">
    <source>
        <dbReference type="ARBA" id="ARBA00004141"/>
    </source>
</evidence>
<dbReference type="AlphaFoldDB" id="A0A4P7NPT0"/>
<feature type="transmembrane region" description="Helical" evidence="4">
    <location>
        <begin position="344"/>
        <end position="367"/>
    </location>
</feature>
<proteinExistence type="inferred from homology"/>
<feature type="transmembrane region" description="Helical" evidence="4">
    <location>
        <begin position="152"/>
        <end position="174"/>
    </location>
</feature>
<feature type="transmembrane region" description="Helical" evidence="4">
    <location>
        <begin position="179"/>
        <end position="198"/>
    </location>
</feature>
<dbReference type="GO" id="GO:0016020">
    <property type="term" value="C:membrane"/>
    <property type="evidence" value="ECO:0007669"/>
    <property type="project" value="UniProtKB-SubCell"/>
</dbReference>
<dbReference type="InterPro" id="IPR011701">
    <property type="entry name" value="MFS"/>
</dbReference>
<feature type="transmembrane region" description="Helical" evidence="4">
    <location>
        <begin position="91"/>
        <end position="110"/>
    </location>
</feature>
<keyword evidence="4" id="KW-0472">Membrane</keyword>
<feature type="transmembrane region" description="Helical" evidence="4">
    <location>
        <begin position="122"/>
        <end position="146"/>
    </location>
</feature>
<keyword evidence="4" id="KW-0812">Transmembrane</keyword>
<feature type="region of interest" description="Disordered" evidence="3">
    <location>
        <begin position="1"/>
        <end position="40"/>
    </location>
</feature>
<evidence type="ECO:0000256" key="4">
    <source>
        <dbReference type="SAM" id="Phobius"/>
    </source>
</evidence>
<evidence type="ECO:0000259" key="5">
    <source>
        <dbReference type="PROSITE" id="PS50850"/>
    </source>
</evidence>
<dbReference type="Gene3D" id="1.20.1250.20">
    <property type="entry name" value="MFS general substrate transporter like domains"/>
    <property type="match status" value="1"/>
</dbReference>
<feature type="transmembrane region" description="Helical" evidence="4">
    <location>
        <begin position="253"/>
        <end position="276"/>
    </location>
</feature>
<sequence length="443" mass="47563">MREKTSQELPKANMEEKPNEEELPNEGVNEKSSQDQLLKPSQEFPEGGTRAWLVVFGCWLALFAASGIMNSVGVFTTYIGSHQLSNYDKSTVGWIFSVYVFLSFACGLYVGPIFDKYGPRYLILVGSACHVASMMLLSICTTYWHFMLAFGILNGVGSSLLFNSSIVSVGHWFLRRRALATAIATSGGVFGGIAFPLSFNPLIASIGWPWTIRCFGFISLFCCVSSLPLIAGRLEPRKDAKWTPDLGILKDPAFALTTVGAFLAFFAGFIPLAYIPAYMLKQGLGADFSFQILPVINAASGVGRVAAGWWGDHIGVFNSNLITILACSISSFAIWLPAGSTKAGIVSFVIIFGLASGNTTSITPVCIGKLCDTQFYGRYYATAYTIGSLGSLIGIPVSGAVIEATGGDYWGVIVLAGILYALSFVSLWGAKVSRVGLGITVRF</sequence>
<feature type="transmembrane region" description="Helical" evidence="4">
    <location>
        <begin position="210"/>
        <end position="232"/>
    </location>
</feature>
<dbReference type="Proteomes" id="UP000294847">
    <property type="component" value="Chromosome 6"/>
</dbReference>
<dbReference type="EMBL" id="CP034209">
    <property type="protein sequence ID" value="QBZ64249.1"/>
    <property type="molecule type" value="Genomic_DNA"/>
</dbReference>
<gene>
    <name evidence="6" type="ORF">PoMZ_05944</name>
</gene>
<feature type="transmembrane region" description="Helical" evidence="4">
    <location>
        <begin position="288"/>
        <end position="307"/>
    </location>
</feature>
<feature type="transmembrane region" description="Helical" evidence="4">
    <location>
        <begin position="319"/>
        <end position="338"/>
    </location>
</feature>
<accession>A0A4P7NPT0</accession>
<dbReference type="PANTHER" id="PTHR11360:SF177">
    <property type="entry name" value="RIBOFLAVIN TRANSPORTER MCH5"/>
    <property type="match status" value="1"/>
</dbReference>
<evidence type="ECO:0000256" key="3">
    <source>
        <dbReference type="SAM" id="MobiDB-lite"/>
    </source>
</evidence>
<comment type="similarity">
    <text evidence="2">Belongs to the major facilitator superfamily. Monocarboxylate porter (TC 2.A.1.13) family.</text>
</comment>
<evidence type="ECO:0000313" key="6">
    <source>
        <dbReference type="EMBL" id="QBZ64249.1"/>
    </source>
</evidence>
<feature type="transmembrane region" description="Helical" evidence="4">
    <location>
        <begin position="379"/>
        <end position="397"/>
    </location>
</feature>
<protein>
    <recommendedName>
        <fullName evidence="5">Major facilitator superfamily (MFS) profile domain-containing protein</fullName>
    </recommendedName>
</protein>
<dbReference type="InterPro" id="IPR050327">
    <property type="entry name" value="Proton-linked_MCT"/>
</dbReference>
<dbReference type="InterPro" id="IPR020846">
    <property type="entry name" value="MFS_dom"/>
</dbReference>
<feature type="domain" description="Major facilitator superfamily (MFS) profile" evidence="5">
    <location>
        <begin position="50"/>
        <end position="435"/>
    </location>
</feature>
<comment type="subcellular location">
    <subcellularLocation>
        <location evidence="1">Membrane</location>
        <topology evidence="1">Multi-pass membrane protein</topology>
    </subcellularLocation>
</comment>
<dbReference type="InterPro" id="IPR036259">
    <property type="entry name" value="MFS_trans_sf"/>
</dbReference>
<dbReference type="PANTHER" id="PTHR11360">
    <property type="entry name" value="MONOCARBOXYLATE TRANSPORTER"/>
    <property type="match status" value="1"/>
</dbReference>
<dbReference type="GO" id="GO:0022857">
    <property type="term" value="F:transmembrane transporter activity"/>
    <property type="evidence" value="ECO:0007669"/>
    <property type="project" value="InterPro"/>
</dbReference>
<organism evidence="6 7">
    <name type="scientific">Pyricularia oryzae</name>
    <name type="common">Rice blast fungus</name>
    <name type="synonym">Magnaporthe oryzae</name>
    <dbReference type="NCBI Taxonomy" id="318829"/>
    <lineage>
        <taxon>Eukaryota</taxon>
        <taxon>Fungi</taxon>
        <taxon>Dikarya</taxon>
        <taxon>Ascomycota</taxon>
        <taxon>Pezizomycotina</taxon>
        <taxon>Sordariomycetes</taxon>
        <taxon>Sordariomycetidae</taxon>
        <taxon>Magnaporthales</taxon>
        <taxon>Pyriculariaceae</taxon>
        <taxon>Pyricularia</taxon>
    </lineage>
</organism>
<evidence type="ECO:0000313" key="7">
    <source>
        <dbReference type="Proteomes" id="UP000294847"/>
    </source>
</evidence>
<reference evidence="6 7" key="1">
    <citation type="journal article" date="2019" name="Mol. Biol. Evol.">
        <title>Blast fungal genomes show frequent chromosomal changes, gene gains and losses, and effector gene turnover.</title>
        <authorList>
            <person name="Gomez Luciano L.B."/>
            <person name="Jason Tsai I."/>
            <person name="Chuma I."/>
            <person name="Tosa Y."/>
            <person name="Chen Y.H."/>
            <person name="Li J.Y."/>
            <person name="Li M.Y."/>
            <person name="Jade Lu M.Y."/>
            <person name="Nakayashiki H."/>
            <person name="Li W.H."/>
        </authorList>
    </citation>
    <scope>NUCLEOTIDE SEQUENCE [LARGE SCALE GENOMIC DNA]</scope>
    <source>
        <strain evidence="6">MZ5-1-6</strain>
    </source>
</reference>
<feature type="transmembrane region" description="Helical" evidence="4">
    <location>
        <begin position="51"/>
        <end position="79"/>
    </location>
</feature>
<feature type="transmembrane region" description="Helical" evidence="4">
    <location>
        <begin position="409"/>
        <end position="430"/>
    </location>
</feature>
<evidence type="ECO:0000256" key="2">
    <source>
        <dbReference type="ARBA" id="ARBA00006727"/>
    </source>
</evidence>
<dbReference type="SUPFAM" id="SSF103473">
    <property type="entry name" value="MFS general substrate transporter"/>
    <property type="match status" value="1"/>
</dbReference>
<dbReference type="PROSITE" id="PS50850">
    <property type="entry name" value="MFS"/>
    <property type="match status" value="1"/>
</dbReference>
<dbReference type="Pfam" id="PF07690">
    <property type="entry name" value="MFS_1"/>
    <property type="match status" value="1"/>
</dbReference>